<dbReference type="PANTHER" id="PTHR42840">
    <property type="entry name" value="NAD(P)-BINDING ROSSMANN-FOLD SUPERFAMILY PROTEIN-RELATED"/>
    <property type="match status" value="1"/>
</dbReference>
<evidence type="ECO:0000313" key="3">
    <source>
        <dbReference type="EMBL" id="KAK4206309.1"/>
    </source>
</evidence>
<evidence type="ECO:0000259" key="1">
    <source>
        <dbReference type="Pfam" id="PF01408"/>
    </source>
</evidence>
<protein>
    <submittedName>
        <fullName evidence="3">NAD(P)-binding protein</fullName>
    </submittedName>
</protein>
<organism evidence="3 4">
    <name type="scientific">Rhypophila decipiens</name>
    <dbReference type="NCBI Taxonomy" id="261697"/>
    <lineage>
        <taxon>Eukaryota</taxon>
        <taxon>Fungi</taxon>
        <taxon>Dikarya</taxon>
        <taxon>Ascomycota</taxon>
        <taxon>Pezizomycotina</taxon>
        <taxon>Sordariomycetes</taxon>
        <taxon>Sordariomycetidae</taxon>
        <taxon>Sordariales</taxon>
        <taxon>Naviculisporaceae</taxon>
        <taxon>Rhypophila</taxon>
    </lineage>
</organism>
<dbReference type="GO" id="GO:0000166">
    <property type="term" value="F:nucleotide binding"/>
    <property type="evidence" value="ECO:0007669"/>
    <property type="project" value="InterPro"/>
</dbReference>
<dbReference type="GO" id="GO:0005737">
    <property type="term" value="C:cytoplasm"/>
    <property type="evidence" value="ECO:0007669"/>
    <property type="project" value="TreeGrafter"/>
</dbReference>
<dbReference type="Proteomes" id="UP001301769">
    <property type="component" value="Unassembled WGS sequence"/>
</dbReference>
<gene>
    <name evidence="3" type="ORF">QBC37DRAFT_393534</name>
</gene>
<dbReference type="PANTHER" id="PTHR42840:SF5">
    <property type="entry name" value="NAD(P)-BINDING ROSSMANN-FOLD SUPERFAMILY PROTEIN"/>
    <property type="match status" value="1"/>
</dbReference>
<dbReference type="Pfam" id="PF01408">
    <property type="entry name" value="GFO_IDH_MocA"/>
    <property type="match status" value="1"/>
</dbReference>
<accession>A0AAN6XT96</accession>
<comment type="caution">
    <text evidence="3">The sequence shown here is derived from an EMBL/GenBank/DDBJ whole genome shotgun (WGS) entry which is preliminary data.</text>
</comment>
<dbReference type="AlphaFoldDB" id="A0AAN6XT96"/>
<dbReference type="EMBL" id="MU858443">
    <property type="protein sequence ID" value="KAK4206309.1"/>
    <property type="molecule type" value="Genomic_DNA"/>
</dbReference>
<proteinExistence type="predicted"/>
<dbReference type="Gene3D" id="3.40.50.720">
    <property type="entry name" value="NAD(P)-binding Rossmann-like Domain"/>
    <property type="match status" value="1"/>
</dbReference>
<dbReference type="InterPro" id="IPR036291">
    <property type="entry name" value="NAD(P)-bd_dom_sf"/>
</dbReference>
<feature type="domain" description="Gfo/Idh/MocA-like oxidoreductase C-terminal" evidence="2">
    <location>
        <begin position="160"/>
        <end position="345"/>
    </location>
</feature>
<dbReference type="GO" id="GO:0006740">
    <property type="term" value="P:NADPH regeneration"/>
    <property type="evidence" value="ECO:0007669"/>
    <property type="project" value="TreeGrafter"/>
</dbReference>
<evidence type="ECO:0000313" key="4">
    <source>
        <dbReference type="Proteomes" id="UP001301769"/>
    </source>
</evidence>
<reference evidence="3" key="1">
    <citation type="journal article" date="2023" name="Mol. Phylogenet. Evol.">
        <title>Genome-scale phylogeny and comparative genomics of the fungal order Sordariales.</title>
        <authorList>
            <person name="Hensen N."/>
            <person name="Bonometti L."/>
            <person name="Westerberg I."/>
            <person name="Brannstrom I.O."/>
            <person name="Guillou S."/>
            <person name="Cros-Aarteil S."/>
            <person name="Calhoun S."/>
            <person name="Haridas S."/>
            <person name="Kuo A."/>
            <person name="Mondo S."/>
            <person name="Pangilinan J."/>
            <person name="Riley R."/>
            <person name="LaButti K."/>
            <person name="Andreopoulos B."/>
            <person name="Lipzen A."/>
            <person name="Chen C."/>
            <person name="Yan M."/>
            <person name="Daum C."/>
            <person name="Ng V."/>
            <person name="Clum A."/>
            <person name="Steindorff A."/>
            <person name="Ohm R.A."/>
            <person name="Martin F."/>
            <person name="Silar P."/>
            <person name="Natvig D.O."/>
            <person name="Lalanne C."/>
            <person name="Gautier V."/>
            <person name="Ament-Velasquez S.L."/>
            <person name="Kruys A."/>
            <person name="Hutchinson M.I."/>
            <person name="Powell A.J."/>
            <person name="Barry K."/>
            <person name="Miller A.N."/>
            <person name="Grigoriev I.V."/>
            <person name="Debuchy R."/>
            <person name="Gladieux P."/>
            <person name="Hiltunen Thoren M."/>
            <person name="Johannesson H."/>
        </authorList>
    </citation>
    <scope>NUCLEOTIDE SEQUENCE</scope>
    <source>
        <strain evidence="3">PSN293</strain>
    </source>
</reference>
<dbReference type="Gene3D" id="3.30.360.10">
    <property type="entry name" value="Dihydrodipicolinate Reductase, domain 2"/>
    <property type="match status" value="1"/>
</dbReference>
<feature type="domain" description="Gfo/Idh/MocA-like oxidoreductase N-terminal" evidence="1">
    <location>
        <begin position="3"/>
        <end position="124"/>
    </location>
</feature>
<dbReference type="Pfam" id="PF02894">
    <property type="entry name" value="GFO_IDH_MocA_C"/>
    <property type="match status" value="1"/>
</dbReference>
<dbReference type="SUPFAM" id="SSF55347">
    <property type="entry name" value="Glyceraldehyde-3-phosphate dehydrogenase-like, C-terminal domain"/>
    <property type="match status" value="1"/>
</dbReference>
<evidence type="ECO:0000259" key="2">
    <source>
        <dbReference type="Pfam" id="PF02894"/>
    </source>
</evidence>
<sequence>MVGVALLGAGIFAKEEHLPAILAAQKSGLGTLKAVYSRSQSSAEKLITEHNLQGVEAYFDSPQSEGKSLHELLSRADIDAVIVALPILNQGKVIEEALKAGKHVLSEKPIAQDVAAAKALLNFYESELSAAKKPIWAVAENFRFYKSLDFAQNKVAELGGKVKTFKLEMYGFIQDENKYYNTEWRKVPDYQGGFLLDGGVHFVAALRTMLGAAGTKIDKVVAFSNLLVENLKPTDTVHAVALTDEQIAGTIIMTFGTEFKAGLSVEVTTENGTVVWTPRDVRVQGVKDGQKVDITEEFERESGVKTEVRAFLEAVKRNDGTFDQKQSPREALGDLQVVQALLQSGDKARAASQFVSIE</sequence>
<dbReference type="SUPFAM" id="SSF51735">
    <property type="entry name" value="NAD(P)-binding Rossmann-fold domains"/>
    <property type="match status" value="1"/>
</dbReference>
<dbReference type="InterPro" id="IPR004104">
    <property type="entry name" value="Gfo/Idh/MocA-like_OxRdtase_C"/>
</dbReference>
<dbReference type="InterPro" id="IPR000683">
    <property type="entry name" value="Gfo/Idh/MocA-like_OxRdtase_N"/>
</dbReference>
<keyword evidence="4" id="KW-1185">Reference proteome</keyword>
<reference evidence="3" key="2">
    <citation type="submission" date="2023-05" db="EMBL/GenBank/DDBJ databases">
        <authorList>
            <consortium name="Lawrence Berkeley National Laboratory"/>
            <person name="Steindorff A."/>
            <person name="Hensen N."/>
            <person name="Bonometti L."/>
            <person name="Westerberg I."/>
            <person name="Brannstrom I.O."/>
            <person name="Guillou S."/>
            <person name="Cros-Aarteil S."/>
            <person name="Calhoun S."/>
            <person name="Haridas S."/>
            <person name="Kuo A."/>
            <person name="Mondo S."/>
            <person name="Pangilinan J."/>
            <person name="Riley R."/>
            <person name="Labutti K."/>
            <person name="Andreopoulos B."/>
            <person name="Lipzen A."/>
            <person name="Chen C."/>
            <person name="Yanf M."/>
            <person name="Daum C."/>
            <person name="Ng V."/>
            <person name="Clum A."/>
            <person name="Ohm R."/>
            <person name="Martin F."/>
            <person name="Silar P."/>
            <person name="Natvig D."/>
            <person name="Lalanne C."/>
            <person name="Gautier V."/>
            <person name="Ament-Velasquez S.L."/>
            <person name="Kruys A."/>
            <person name="Hutchinson M.I."/>
            <person name="Powell A.J."/>
            <person name="Barry K."/>
            <person name="Miller A.N."/>
            <person name="Grigoriev I.V."/>
            <person name="Debuchy R."/>
            <person name="Gladieux P."/>
            <person name="Thoren M.H."/>
            <person name="Johannesson H."/>
        </authorList>
    </citation>
    <scope>NUCLEOTIDE SEQUENCE</scope>
    <source>
        <strain evidence="3">PSN293</strain>
    </source>
</reference>
<dbReference type="GO" id="GO:0016491">
    <property type="term" value="F:oxidoreductase activity"/>
    <property type="evidence" value="ECO:0007669"/>
    <property type="project" value="TreeGrafter"/>
</dbReference>
<name>A0AAN6XT96_9PEZI</name>